<keyword evidence="4 7" id="KW-0812">Transmembrane</keyword>
<evidence type="ECO:0000256" key="2">
    <source>
        <dbReference type="ARBA" id="ARBA00005811"/>
    </source>
</evidence>
<proteinExistence type="inferred from homology"/>
<dbReference type="AlphaFoldDB" id="A0A370DE47"/>
<reference evidence="8 9" key="1">
    <citation type="journal article" date="2018" name="ISME J.">
        <title>Endosymbiont genomes yield clues of tubeworm success.</title>
        <authorList>
            <person name="Li Y."/>
            <person name="Liles M.R."/>
            <person name="Halanych K.M."/>
        </authorList>
    </citation>
    <scope>NUCLEOTIDE SEQUENCE [LARGE SCALE GENOMIC DNA]</scope>
    <source>
        <strain evidence="8">A1464</strain>
    </source>
</reference>
<dbReference type="Pfam" id="PF02472">
    <property type="entry name" value="ExbD"/>
    <property type="match status" value="1"/>
</dbReference>
<dbReference type="Proteomes" id="UP000254266">
    <property type="component" value="Unassembled WGS sequence"/>
</dbReference>
<evidence type="ECO:0000256" key="4">
    <source>
        <dbReference type="ARBA" id="ARBA00022692"/>
    </source>
</evidence>
<name>A0A370DE47_9GAMM</name>
<evidence type="ECO:0000256" key="1">
    <source>
        <dbReference type="ARBA" id="ARBA00004162"/>
    </source>
</evidence>
<dbReference type="GO" id="GO:0015031">
    <property type="term" value="P:protein transport"/>
    <property type="evidence" value="ECO:0007669"/>
    <property type="project" value="UniProtKB-KW"/>
</dbReference>
<accession>A0A370DE47</accession>
<keyword evidence="7" id="KW-0813">Transport</keyword>
<protein>
    <submittedName>
        <fullName evidence="8">RNA polymerase subunit sigma-70</fullName>
    </submittedName>
</protein>
<dbReference type="GO" id="GO:0005886">
    <property type="term" value="C:plasma membrane"/>
    <property type="evidence" value="ECO:0007669"/>
    <property type="project" value="UniProtKB-SubCell"/>
</dbReference>
<evidence type="ECO:0000313" key="8">
    <source>
        <dbReference type="EMBL" id="RDH83123.1"/>
    </source>
</evidence>
<keyword evidence="9" id="KW-1185">Reference proteome</keyword>
<comment type="subcellular location">
    <subcellularLocation>
        <location evidence="1">Cell membrane</location>
        <topology evidence="1">Single-pass membrane protein</topology>
    </subcellularLocation>
    <subcellularLocation>
        <location evidence="7">Cell membrane</location>
        <topology evidence="7">Single-pass type II membrane protein</topology>
    </subcellularLocation>
</comment>
<evidence type="ECO:0000313" key="9">
    <source>
        <dbReference type="Proteomes" id="UP000254266"/>
    </source>
</evidence>
<organism evidence="8 9">
    <name type="scientific">endosymbiont of Galathealinum brachiosum</name>
    <dbReference type="NCBI Taxonomy" id="2200906"/>
    <lineage>
        <taxon>Bacteria</taxon>
        <taxon>Pseudomonadati</taxon>
        <taxon>Pseudomonadota</taxon>
        <taxon>Gammaproteobacteria</taxon>
        <taxon>sulfur-oxidizing symbionts</taxon>
    </lineage>
</organism>
<comment type="caution">
    <text evidence="8">The sequence shown here is derived from an EMBL/GenBank/DDBJ whole genome shotgun (WGS) entry which is preliminary data.</text>
</comment>
<evidence type="ECO:0000256" key="6">
    <source>
        <dbReference type="ARBA" id="ARBA00023136"/>
    </source>
</evidence>
<evidence type="ECO:0000256" key="5">
    <source>
        <dbReference type="ARBA" id="ARBA00022989"/>
    </source>
</evidence>
<dbReference type="GO" id="GO:0022857">
    <property type="term" value="F:transmembrane transporter activity"/>
    <property type="evidence" value="ECO:0007669"/>
    <property type="project" value="InterPro"/>
</dbReference>
<sequence length="169" mass="18847">MRESSRAKRMQRHHARRSDKNASLNMVSLMDIFTILVFFLLVSAANSDILPTPKNIKLPLSTAEKIPKENIVIIIGNNDILIQGKKIASIDRVIKSNHNVVMPLMEALKKQLKQSKNTDEAKRIIKKGVTIMGDKDVPYILLKKIMVTSAAANFTDISLAVNKKAADKT</sequence>
<keyword evidence="5" id="KW-1133">Transmembrane helix</keyword>
<keyword evidence="7" id="KW-0653">Protein transport</keyword>
<gene>
    <name evidence="8" type="ORF">DIZ80_12770</name>
</gene>
<comment type="similarity">
    <text evidence="2 7">Belongs to the ExbD/TolR family.</text>
</comment>
<dbReference type="InterPro" id="IPR003400">
    <property type="entry name" value="ExbD"/>
</dbReference>
<keyword evidence="3" id="KW-1003">Cell membrane</keyword>
<evidence type="ECO:0000256" key="7">
    <source>
        <dbReference type="RuleBase" id="RU003879"/>
    </source>
</evidence>
<dbReference type="EMBL" id="QFXC01000011">
    <property type="protein sequence ID" value="RDH83123.1"/>
    <property type="molecule type" value="Genomic_DNA"/>
</dbReference>
<evidence type="ECO:0000256" key="3">
    <source>
        <dbReference type="ARBA" id="ARBA00022475"/>
    </source>
</evidence>
<keyword evidence="6" id="KW-0472">Membrane</keyword>